<sequence>MKPGHVRAALTLPLFSVAASVLILLYLPARHFRWRLAGLLQMVFHRLALWTLGIRLHVRGRPAAERPLLLAANHASWIDISAYSAVMPLSFVAKREVGTWPLIGFFARLQHSVFVDRARRGSTADQADSIGRRLADGDAIVLFPEGTTSDGNQVLPFRSSLFGAARTALDEAGVEAVFVQPVAIAYTHMLGLPLGRSGRSIVSWVGDQDLVPHAKELLAASDFDVSIVFGEPIRFDRSADRKKVSLEAEKAVRRLLAAELRG</sequence>
<keyword evidence="11" id="KW-1185">Reference proteome</keyword>
<evidence type="ECO:0000256" key="5">
    <source>
        <dbReference type="ARBA" id="ARBA00023098"/>
    </source>
</evidence>
<keyword evidence="7 10" id="KW-0012">Acyltransferase</keyword>
<dbReference type="GO" id="GO:0016020">
    <property type="term" value="C:membrane"/>
    <property type="evidence" value="ECO:0007669"/>
    <property type="project" value="UniProtKB-SubCell"/>
</dbReference>
<evidence type="ECO:0000256" key="7">
    <source>
        <dbReference type="ARBA" id="ARBA00023315"/>
    </source>
</evidence>
<dbReference type="InterPro" id="IPR002123">
    <property type="entry name" value="Plipid/glycerol_acylTrfase"/>
</dbReference>
<dbReference type="SMART" id="SM00563">
    <property type="entry name" value="PlsC"/>
    <property type="match status" value="1"/>
</dbReference>
<organism evidence="10 11">
    <name type="scientific">Pleomorphomonas diazotrophica</name>
    <dbReference type="NCBI Taxonomy" id="1166257"/>
    <lineage>
        <taxon>Bacteria</taxon>
        <taxon>Pseudomonadati</taxon>
        <taxon>Pseudomonadota</taxon>
        <taxon>Alphaproteobacteria</taxon>
        <taxon>Hyphomicrobiales</taxon>
        <taxon>Pleomorphomonadaceae</taxon>
        <taxon>Pleomorphomonas</taxon>
    </lineage>
</organism>
<keyword evidence="5" id="KW-0443">Lipid metabolism</keyword>
<dbReference type="CDD" id="cd07989">
    <property type="entry name" value="LPLAT_AGPAT-like"/>
    <property type="match status" value="1"/>
</dbReference>
<evidence type="ECO:0000256" key="2">
    <source>
        <dbReference type="ARBA" id="ARBA00022679"/>
    </source>
</evidence>
<comment type="subcellular location">
    <subcellularLocation>
        <location evidence="1">Membrane</location>
    </subcellularLocation>
</comment>
<dbReference type="Proteomes" id="UP000233491">
    <property type="component" value="Unassembled WGS sequence"/>
</dbReference>
<dbReference type="PANTHER" id="PTHR23063:SF52">
    <property type="entry name" value="LYSOPHOSPHATIDYLCHOLINE ACYLTRANSFERASE"/>
    <property type="match status" value="1"/>
</dbReference>
<accession>A0A1I4T732</accession>
<comment type="caution">
    <text evidence="10">The sequence shown here is derived from an EMBL/GenBank/DDBJ whole genome shotgun (WGS) entry which is preliminary data.</text>
</comment>
<evidence type="ECO:0000313" key="11">
    <source>
        <dbReference type="Proteomes" id="UP000233491"/>
    </source>
</evidence>
<evidence type="ECO:0000256" key="1">
    <source>
        <dbReference type="ARBA" id="ARBA00004370"/>
    </source>
</evidence>
<keyword evidence="3 8" id="KW-0812">Transmembrane</keyword>
<feature type="transmembrane region" description="Helical" evidence="8">
    <location>
        <begin position="6"/>
        <end position="27"/>
    </location>
</feature>
<dbReference type="SUPFAM" id="SSF69593">
    <property type="entry name" value="Glycerol-3-phosphate (1)-acyltransferase"/>
    <property type="match status" value="1"/>
</dbReference>
<evidence type="ECO:0000259" key="9">
    <source>
        <dbReference type="SMART" id="SM00563"/>
    </source>
</evidence>
<name>A0A1I4T732_9HYPH</name>
<evidence type="ECO:0000256" key="8">
    <source>
        <dbReference type="SAM" id="Phobius"/>
    </source>
</evidence>
<dbReference type="EMBL" id="PJNW01000005">
    <property type="protein sequence ID" value="PKR89521.1"/>
    <property type="molecule type" value="Genomic_DNA"/>
</dbReference>
<evidence type="ECO:0000256" key="4">
    <source>
        <dbReference type="ARBA" id="ARBA00022989"/>
    </source>
</evidence>
<protein>
    <submittedName>
        <fullName evidence="10">1-acyl-sn-glycerol-3-phosphate acyltransferase</fullName>
    </submittedName>
</protein>
<dbReference type="GO" id="GO:0016746">
    <property type="term" value="F:acyltransferase activity"/>
    <property type="evidence" value="ECO:0007669"/>
    <property type="project" value="UniProtKB-KW"/>
</dbReference>
<evidence type="ECO:0000313" key="10">
    <source>
        <dbReference type="EMBL" id="PKR89521.1"/>
    </source>
</evidence>
<keyword evidence="4 8" id="KW-1133">Transmembrane helix</keyword>
<dbReference type="Pfam" id="PF01553">
    <property type="entry name" value="Acyltransferase"/>
    <property type="match status" value="1"/>
</dbReference>
<dbReference type="OrthoDB" id="9806880at2"/>
<keyword evidence="2 10" id="KW-0808">Transferase</keyword>
<keyword evidence="6 8" id="KW-0472">Membrane</keyword>
<dbReference type="AlphaFoldDB" id="A0A1I4T732"/>
<proteinExistence type="predicted"/>
<feature type="domain" description="Phospholipid/glycerol acyltransferase" evidence="9">
    <location>
        <begin position="68"/>
        <end position="187"/>
    </location>
</feature>
<dbReference type="PANTHER" id="PTHR23063">
    <property type="entry name" value="PHOSPHOLIPID ACYLTRANSFERASE"/>
    <property type="match status" value="1"/>
</dbReference>
<gene>
    <name evidence="10" type="ORF">CXZ10_09105</name>
</gene>
<dbReference type="RefSeq" id="WP_101288829.1">
    <property type="nucleotide sequence ID" value="NZ_FOUQ01000005.1"/>
</dbReference>
<reference evidence="10 11" key="1">
    <citation type="submission" date="2017-12" db="EMBL/GenBank/DDBJ databases">
        <title>Anaerobic carbon monoxide metabolism by Pleomorphomonas carboxyditropha sp. nov., a new mesophilic hydrogenogenic carboxidotroph.</title>
        <authorList>
            <person name="Esquivel-Elizondo S."/>
            <person name="Krajmalnik-Brown R."/>
        </authorList>
    </citation>
    <scope>NUCLEOTIDE SEQUENCE [LARGE SCALE GENOMIC DNA]</scope>
    <source>
        <strain evidence="10 11">R5-392</strain>
    </source>
</reference>
<dbReference type="GO" id="GO:0006629">
    <property type="term" value="P:lipid metabolic process"/>
    <property type="evidence" value="ECO:0007669"/>
    <property type="project" value="UniProtKB-KW"/>
</dbReference>
<evidence type="ECO:0000256" key="6">
    <source>
        <dbReference type="ARBA" id="ARBA00023136"/>
    </source>
</evidence>
<evidence type="ECO:0000256" key="3">
    <source>
        <dbReference type="ARBA" id="ARBA00022692"/>
    </source>
</evidence>